<dbReference type="Proteomes" id="UP000635245">
    <property type="component" value="Unassembled WGS sequence"/>
</dbReference>
<dbReference type="AlphaFoldDB" id="A0A934V5Y4"/>
<protein>
    <submittedName>
        <fullName evidence="1">Uncharacterized protein</fullName>
    </submittedName>
</protein>
<dbReference type="RefSeq" id="WP_200317996.1">
    <property type="nucleotide sequence ID" value="NZ_JAENJH010000002.1"/>
</dbReference>
<accession>A0A934V5Y4</accession>
<evidence type="ECO:0000313" key="2">
    <source>
        <dbReference type="Proteomes" id="UP000635245"/>
    </source>
</evidence>
<sequence>MSDLDQYQRAVTKLDSAAGIPDYGTPAERYQLDAAHVHATLAVADRLGQLVDRLDELGRLFAAKVADIDSAPYPEVQQPGKCAAQKPSGSFVCSRWRGHLGDHVAYTEHEEAASWSRTWNPGDDEPPADVRVLYDEDSKTSWAWLYRTTTGWAWGNEAEPGGQAQRWTDAAGHAEAPLRDVTGVVAAAEAAREATS</sequence>
<proteinExistence type="predicted"/>
<dbReference type="EMBL" id="JAENJH010000002">
    <property type="protein sequence ID" value="MBK1785113.1"/>
    <property type="molecule type" value="Genomic_DNA"/>
</dbReference>
<comment type="caution">
    <text evidence="1">The sequence shown here is derived from an EMBL/GenBank/DDBJ whole genome shotgun (WGS) entry which is preliminary data.</text>
</comment>
<name>A0A934V5Y4_9PSEU</name>
<organism evidence="1 2">
    <name type="scientific">Prauserella cavernicola</name>
    <dbReference type="NCBI Taxonomy" id="2800127"/>
    <lineage>
        <taxon>Bacteria</taxon>
        <taxon>Bacillati</taxon>
        <taxon>Actinomycetota</taxon>
        <taxon>Actinomycetes</taxon>
        <taxon>Pseudonocardiales</taxon>
        <taxon>Pseudonocardiaceae</taxon>
        <taxon>Prauserella</taxon>
    </lineage>
</organism>
<keyword evidence="2" id="KW-1185">Reference proteome</keyword>
<gene>
    <name evidence="1" type="ORF">JHE00_12330</name>
</gene>
<reference evidence="1" key="1">
    <citation type="submission" date="2020-12" db="EMBL/GenBank/DDBJ databases">
        <title>Prauserella sp. ASG 168, a novel actinomycete isolated from cave rock.</title>
        <authorList>
            <person name="Suriyachadkun C."/>
        </authorList>
    </citation>
    <scope>NUCLEOTIDE SEQUENCE</scope>
    <source>
        <strain evidence="1">ASG 168</strain>
    </source>
</reference>
<evidence type="ECO:0000313" key="1">
    <source>
        <dbReference type="EMBL" id="MBK1785113.1"/>
    </source>
</evidence>